<reference evidence="2 3" key="1">
    <citation type="submission" date="2017-09" db="EMBL/GenBank/DDBJ databases">
        <title>The draft genome sequences of Marinobacter guineae M3B.</title>
        <authorList>
            <person name="Cao J."/>
        </authorList>
    </citation>
    <scope>NUCLEOTIDE SEQUENCE [LARGE SCALE GENOMIC DNA]</scope>
    <source>
        <strain evidence="2 3">M3B</strain>
    </source>
</reference>
<dbReference type="GO" id="GO:0016706">
    <property type="term" value="F:2-oxoglutarate-dependent dioxygenase activity"/>
    <property type="evidence" value="ECO:0007669"/>
    <property type="project" value="UniProtKB-ARBA"/>
</dbReference>
<gene>
    <name evidence="2" type="ORF">CLH62_01705</name>
</gene>
<comment type="caution">
    <text evidence="2">The sequence shown here is derived from an EMBL/GenBank/DDBJ whole genome shotgun (WGS) entry which is preliminary data.</text>
</comment>
<dbReference type="Gene3D" id="2.60.120.620">
    <property type="entry name" value="q2cbj1_9rhob like domain"/>
    <property type="match status" value="1"/>
</dbReference>
<accession>A0A2G1VHS0</accession>
<sequence>MKSIRSVPRELELVTPELAQLDYYGFIHLQKVLSVDGLTEARHVLDFAFSGSLCSQENLLLQHGSTDEHIGGVQEMNHLLKALPSLRRSTLLAECNGLINRILGRHAKPSFDHAIYKQPMSGSVHWHQDQAYKDKVKKMQSVHVWIPLQDTSPSMGGMQYVPGSHRFGNLAHQRYSKGHALFTKIDGLASFDSVQVTANLGDVIIHLPQTLHSSLPNQTDEMRKAWIIHFSPYGYWEPLLPKNILWYVQKKIRLLSRS</sequence>
<dbReference type="EMBL" id="NTFI01000001">
    <property type="protein sequence ID" value="PHQ26341.1"/>
    <property type="molecule type" value="Genomic_DNA"/>
</dbReference>
<name>A0A2G1VHS0_9GAMM</name>
<proteinExistence type="predicted"/>
<protein>
    <recommendedName>
        <fullName evidence="4">Phytanoyl-CoA dioxygenase</fullName>
    </recommendedName>
</protein>
<evidence type="ECO:0000256" key="1">
    <source>
        <dbReference type="ARBA" id="ARBA00001954"/>
    </source>
</evidence>
<dbReference type="PANTHER" id="PTHR20883">
    <property type="entry name" value="PHYTANOYL-COA DIOXYGENASE DOMAIN CONTAINING 1"/>
    <property type="match status" value="1"/>
</dbReference>
<dbReference type="GO" id="GO:0005506">
    <property type="term" value="F:iron ion binding"/>
    <property type="evidence" value="ECO:0007669"/>
    <property type="project" value="UniProtKB-ARBA"/>
</dbReference>
<dbReference type="SUPFAM" id="SSF51197">
    <property type="entry name" value="Clavaminate synthase-like"/>
    <property type="match status" value="1"/>
</dbReference>
<dbReference type="RefSeq" id="WP_099616424.1">
    <property type="nucleotide sequence ID" value="NZ_KZ319339.1"/>
</dbReference>
<evidence type="ECO:0000313" key="2">
    <source>
        <dbReference type="EMBL" id="PHQ26341.1"/>
    </source>
</evidence>
<keyword evidence="3" id="KW-1185">Reference proteome</keyword>
<dbReference type="PANTHER" id="PTHR20883:SF48">
    <property type="entry name" value="ECTOINE DIOXYGENASE"/>
    <property type="match status" value="1"/>
</dbReference>
<dbReference type="AlphaFoldDB" id="A0A2G1VHS0"/>
<organism evidence="2 3">
    <name type="scientific">Marinobacter guineae</name>
    <dbReference type="NCBI Taxonomy" id="432303"/>
    <lineage>
        <taxon>Bacteria</taxon>
        <taxon>Pseudomonadati</taxon>
        <taxon>Pseudomonadota</taxon>
        <taxon>Gammaproteobacteria</taxon>
        <taxon>Pseudomonadales</taxon>
        <taxon>Marinobacteraceae</taxon>
        <taxon>Marinobacter</taxon>
    </lineage>
</organism>
<comment type="cofactor">
    <cofactor evidence="1">
        <name>Fe(2+)</name>
        <dbReference type="ChEBI" id="CHEBI:29033"/>
    </cofactor>
</comment>
<evidence type="ECO:0000313" key="3">
    <source>
        <dbReference type="Proteomes" id="UP000229044"/>
    </source>
</evidence>
<dbReference type="Pfam" id="PF05721">
    <property type="entry name" value="PhyH"/>
    <property type="match status" value="1"/>
</dbReference>
<evidence type="ECO:0008006" key="4">
    <source>
        <dbReference type="Google" id="ProtNLM"/>
    </source>
</evidence>
<dbReference type="Proteomes" id="UP000229044">
    <property type="component" value="Unassembled WGS sequence"/>
</dbReference>
<dbReference type="OrthoDB" id="9814777at2"/>
<dbReference type="InterPro" id="IPR008775">
    <property type="entry name" value="Phytyl_CoA_dOase-like"/>
</dbReference>